<dbReference type="FunFam" id="3.40.30.10:FF:000001">
    <property type="entry name" value="Thioredoxin"/>
    <property type="match status" value="1"/>
</dbReference>
<dbReference type="GO" id="GO:0005829">
    <property type="term" value="C:cytosol"/>
    <property type="evidence" value="ECO:0007669"/>
    <property type="project" value="TreeGrafter"/>
</dbReference>
<accession>A8ZX69</accession>
<evidence type="ECO:0000259" key="7">
    <source>
        <dbReference type="PROSITE" id="PS51352"/>
    </source>
</evidence>
<evidence type="ECO:0000313" key="8">
    <source>
        <dbReference type="EMBL" id="ABW68448.1"/>
    </source>
</evidence>
<dbReference type="AlphaFoldDB" id="A8ZX69"/>
<dbReference type="PROSITE" id="PS51352">
    <property type="entry name" value="THIOREDOXIN_2"/>
    <property type="match status" value="1"/>
</dbReference>
<dbReference type="PANTHER" id="PTHR45663">
    <property type="entry name" value="GEO12009P1"/>
    <property type="match status" value="1"/>
</dbReference>
<dbReference type="NCBIfam" id="TIGR01068">
    <property type="entry name" value="thioredoxin"/>
    <property type="match status" value="1"/>
</dbReference>
<feature type="domain" description="Thioredoxin" evidence="7">
    <location>
        <begin position="21"/>
        <end position="150"/>
    </location>
</feature>
<gene>
    <name evidence="8" type="ordered locus">Dole_2645</name>
</gene>
<dbReference type="GO" id="GO:0015035">
    <property type="term" value="F:protein-disulfide reductase activity"/>
    <property type="evidence" value="ECO:0007669"/>
    <property type="project" value="UniProtKB-UniRule"/>
</dbReference>
<evidence type="ECO:0000256" key="5">
    <source>
        <dbReference type="ARBA" id="ARBA00023284"/>
    </source>
</evidence>
<dbReference type="eggNOG" id="COG3118">
    <property type="taxonomic scope" value="Bacteria"/>
</dbReference>
<evidence type="ECO:0000313" key="9">
    <source>
        <dbReference type="Proteomes" id="UP000008561"/>
    </source>
</evidence>
<organism evidence="8 9">
    <name type="scientific">Desulfosudis oleivorans (strain DSM 6200 / JCM 39069 / Hxd3)</name>
    <name type="common">Desulfococcus oleovorans</name>
    <dbReference type="NCBI Taxonomy" id="96561"/>
    <lineage>
        <taxon>Bacteria</taxon>
        <taxon>Pseudomonadati</taxon>
        <taxon>Thermodesulfobacteriota</taxon>
        <taxon>Desulfobacteria</taxon>
        <taxon>Desulfobacterales</taxon>
        <taxon>Desulfosudaceae</taxon>
        <taxon>Desulfosudis</taxon>
    </lineage>
</organism>
<proteinExistence type="inferred from homology"/>
<dbReference type="InterPro" id="IPR036249">
    <property type="entry name" value="Thioredoxin-like_sf"/>
</dbReference>
<evidence type="ECO:0000256" key="3">
    <source>
        <dbReference type="ARBA" id="ARBA00022982"/>
    </source>
</evidence>
<dbReference type="PRINTS" id="PR00421">
    <property type="entry name" value="THIOREDOXIN"/>
</dbReference>
<dbReference type="PANTHER" id="PTHR45663:SF11">
    <property type="entry name" value="GEO12009P1"/>
    <property type="match status" value="1"/>
</dbReference>
<dbReference type="CDD" id="cd02947">
    <property type="entry name" value="TRX_family"/>
    <property type="match status" value="1"/>
</dbReference>
<dbReference type="Proteomes" id="UP000008561">
    <property type="component" value="Chromosome"/>
</dbReference>
<sequence>MTDQAVIVPCSRCGAKNRVRTDPAGKMPVCGKCRAPLVAGKALSVPITVFDRTFQDEVLSSAVPVLVDFWAPWCGPCKMVGPMLERLAAKYAGRVKIAKLNVDENPATASRYAVSSIPTLLFFKQGRVAQTLVGAVPESRIEDQIRALLA</sequence>
<dbReference type="InterPro" id="IPR005746">
    <property type="entry name" value="Thioredoxin"/>
</dbReference>
<evidence type="ECO:0000256" key="1">
    <source>
        <dbReference type="ARBA" id="ARBA00008987"/>
    </source>
</evidence>
<comment type="similarity">
    <text evidence="1">Belongs to the thioredoxin family.</text>
</comment>
<keyword evidence="4" id="KW-1015">Disulfide bond</keyword>
<dbReference type="GO" id="GO:0045454">
    <property type="term" value="P:cell redox homeostasis"/>
    <property type="evidence" value="ECO:0007669"/>
    <property type="project" value="TreeGrafter"/>
</dbReference>
<dbReference type="Gene3D" id="2.30.30.380">
    <property type="entry name" value="Zn-finger domain of Sec23/24"/>
    <property type="match status" value="1"/>
</dbReference>
<keyword evidence="2" id="KW-0813">Transport</keyword>
<dbReference type="Gene3D" id="3.40.30.10">
    <property type="entry name" value="Glutaredoxin"/>
    <property type="match status" value="1"/>
</dbReference>
<dbReference type="SUPFAM" id="SSF52833">
    <property type="entry name" value="Thioredoxin-like"/>
    <property type="match status" value="1"/>
</dbReference>
<name>A8ZX69_DESOH</name>
<dbReference type="KEGG" id="dol:Dole_2645"/>
<dbReference type="OrthoDB" id="9790390at2"/>
<evidence type="ECO:0000256" key="6">
    <source>
        <dbReference type="NCBIfam" id="TIGR01068"/>
    </source>
</evidence>
<evidence type="ECO:0000256" key="4">
    <source>
        <dbReference type="ARBA" id="ARBA00023157"/>
    </source>
</evidence>
<dbReference type="PROSITE" id="PS00194">
    <property type="entry name" value="THIOREDOXIN_1"/>
    <property type="match status" value="1"/>
</dbReference>
<dbReference type="HOGENOM" id="CLU_090389_10_0_7"/>
<dbReference type="Pfam" id="PF00085">
    <property type="entry name" value="Thioredoxin"/>
    <property type="match status" value="1"/>
</dbReference>
<keyword evidence="5" id="KW-0676">Redox-active center</keyword>
<protein>
    <recommendedName>
        <fullName evidence="6">Thioredoxin</fullName>
    </recommendedName>
</protein>
<dbReference type="InterPro" id="IPR013766">
    <property type="entry name" value="Thioredoxin_domain"/>
</dbReference>
<dbReference type="InterPro" id="IPR017937">
    <property type="entry name" value="Thioredoxin_CS"/>
</dbReference>
<keyword evidence="9" id="KW-1185">Reference proteome</keyword>
<dbReference type="STRING" id="96561.Dole_2645"/>
<reference evidence="8 9" key="1">
    <citation type="submission" date="2007-10" db="EMBL/GenBank/DDBJ databases">
        <title>Complete sequence of Desulfococcus oleovorans Hxd3.</title>
        <authorList>
            <consortium name="US DOE Joint Genome Institute"/>
            <person name="Copeland A."/>
            <person name="Lucas S."/>
            <person name="Lapidus A."/>
            <person name="Barry K."/>
            <person name="Glavina del Rio T."/>
            <person name="Dalin E."/>
            <person name="Tice H."/>
            <person name="Pitluck S."/>
            <person name="Kiss H."/>
            <person name="Brettin T."/>
            <person name="Bruce D."/>
            <person name="Detter J.C."/>
            <person name="Han C."/>
            <person name="Schmutz J."/>
            <person name="Larimer F."/>
            <person name="Land M."/>
            <person name="Hauser L."/>
            <person name="Kyrpides N."/>
            <person name="Kim E."/>
            <person name="Wawrik B."/>
            <person name="Richardson P."/>
        </authorList>
    </citation>
    <scope>NUCLEOTIDE SEQUENCE [LARGE SCALE GENOMIC DNA]</scope>
    <source>
        <strain evidence="9">DSM 6200 / JCM 39069 / Hxd3</strain>
    </source>
</reference>
<evidence type="ECO:0000256" key="2">
    <source>
        <dbReference type="ARBA" id="ARBA00022448"/>
    </source>
</evidence>
<dbReference type="EMBL" id="CP000859">
    <property type="protein sequence ID" value="ABW68448.1"/>
    <property type="molecule type" value="Genomic_DNA"/>
</dbReference>
<keyword evidence="3" id="KW-0249">Electron transport</keyword>
<dbReference type="RefSeq" id="WP_012176059.1">
    <property type="nucleotide sequence ID" value="NC_009943.1"/>
</dbReference>